<dbReference type="SUPFAM" id="SSF52540">
    <property type="entry name" value="P-loop containing nucleoside triphosphate hydrolases"/>
    <property type="match status" value="1"/>
</dbReference>
<dbReference type="EC" id="2.7.4.23" evidence="6"/>
<dbReference type="Proteomes" id="UP000366945">
    <property type="component" value="Unassembled WGS sequence"/>
</dbReference>
<evidence type="ECO:0000313" key="8">
    <source>
        <dbReference type="EMBL" id="VVE12307.1"/>
    </source>
</evidence>
<proteinExistence type="inferred from homology"/>
<dbReference type="GO" id="GO:0006015">
    <property type="term" value="P:5-phosphoribose 1-diphosphate biosynthetic process"/>
    <property type="evidence" value="ECO:0007669"/>
    <property type="project" value="UniProtKB-UniRule"/>
</dbReference>
<comment type="pathway">
    <text evidence="2 6">Metabolic intermediate biosynthesis; 5-phospho-alpha-D-ribose 1-diphosphate biosynthesis; 5-phospho-alpha-D-ribose 1-diphosphate from D-ribose 5-phosphate (route II): step 3/3.</text>
</comment>
<name>A0A5E4VJ44_9BURK</name>
<evidence type="ECO:0000259" key="7">
    <source>
        <dbReference type="SMART" id="SM00072"/>
    </source>
</evidence>
<evidence type="ECO:0000256" key="5">
    <source>
        <dbReference type="ARBA" id="ARBA00022840"/>
    </source>
</evidence>
<dbReference type="InterPro" id="IPR012699">
    <property type="entry name" value="PhnN"/>
</dbReference>
<gene>
    <name evidence="6 8" type="primary">phnN</name>
    <name evidence="8" type="ORF">PPN31114_02709</name>
</gene>
<comment type="similarity">
    <text evidence="6">Belongs to the ribose 1,5-bisphosphokinase family.</text>
</comment>
<dbReference type="Gene3D" id="3.40.50.300">
    <property type="entry name" value="P-loop containing nucleotide triphosphate hydrolases"/>
    <property type="match status" value="1"/>
</dbReference>
<accession>A0A5E4VJ44</accession>
<dbReference type="GeneID" id="300404733"/>
<evidence type="ECO:0000256" key="1">
    <source>
        <dbReference type="ARBA" id="ARBA00000373"/>
    </source>
</evidence>
<dbReference type="InterPro" id="IPR008145">
    <property type="entry name" value="GK/Ca_channel_bsu"/>
</dbReference>
<dbReference type="GO" id="GO:0033863">
    <property type="term" value="F:ribose 1,5-bisphosphate phosphokinase activity"/>
    <property type="evidence" value="ECO:0007669"/>
    <property type="project" value="UniProtKB-UniRule"/>
</dbReference>
<evidence type="ECO:0000256" key="2">
    <source>
        <dbReference type="ARBA" id="ARBA00005069"/>
    </source>
</evidence>
<keyword evidence="9" id="KW-1185">Reference proteome</keyword>
<keyword evidence="5 6" id="KW-0067">ATP-binding</keyword>
<comment type="caution">
    <text evidence="6">Lacks conserved residue(s) required for the propagation of feature annotation.</text>
</comment>
<sequence length="195" mass="21052">MSRARLFYVMGESGAGKDSLLAYARERIGVSTETGSPVLFAHRYITRPPTGDGENHIALSLAEFAQRQALGAFALDWDSHDCRYGIGVEIDAWLAAGASVVMNGSRAFLSRAVQRYGARLSLVEIQVDPLVRAQRLASRGRESGDALDKRVAHRVQWTPPEGIPFTAIANNGTLADAGERLVAALTQQGDAPMSR</sequence>
<comment type="catalytic activity">
    <reaction evidence="1 6">
        <text>alpha-D-ribose 1,5-bisphosphate + ATP = 5-phospho-alpha-D-ribose 1-diphosphate + ADP</text>
        <dbReference type="Rhea" id="RHEA:20109"/>
        <dbReference type="ChEBI" id="CHEBI:30616"/>
        <dbReference type="ChEBI" id="CHEBI:58017"/>
        <dbReference type="ChEBI" id="CHEBI:68688"/>
        <dbReference type="ChEBI" id="CHEBI:456216"/>
        <dbReference type="EC" id="2.7.4.23"/>
    </reaction>
</comment>
<evidence type="ECO:0000256" key="4">
    <source>
        <dbReference type="ARBA" id="ARBA00022741"/>
    </source>
</evidence>
<dbReference type="InterPro" id="IPR027417">
    <property type="entry name" value="P-loop_NTPase"/>
</dbReference>
<keyword evidence="8" id="KW-0418">Kinase</keyword>
<dbReference type="SMART" id="SM00072">
    <property type="entry name" value="GuKc"/>
    <property type="match status" value="1"/>
</dbReference>
<dbReference type="GO" id="GO:0005524">
    <property type="term" value="F:ATP binding"/>
    <property type="evidence" value="ECO:0007669"/>
    <property type="project" value="UniProtKB-KW"/>
</dbReference>
<dbReference type="NCBIfam" id="TIGR02322">
    <property type="entry name" value="phosphon_PhnN"/>
    <property type="match status" value="1"/>
</dbReference>
<dbReference type="UniPathway" id="UPA00087">
    <property type="reaction ID" value="UER00175"/>
</dbReference>
<organism evidence="8 9">
    <name type="scientific">Pandoraea pneumonica</name>
    <dbReference type="NCBI Taxonomy" id="2508299"/>
    <lineage>
        <taxon>Bacteria</taxon>
        <taxon>Pseudomonadati</taxon>
        <taxon>Pseudomonadota</taxon>
        <taxon>Betaproteobacteria</taxon>
        <taxon>Burkholderiales</taxon>
        <taxon>Burkholderiaceae</taxon>
        <taxon>Pandoraea</taxon>
    </lineage>
</organism>
<evidence type="ECO:0000256" key="6">
    <source>
        <dbReference type="HAMAP-Rule" id="MF_00836"/>
    </source>
</evidence>
<protein>
    <recommendedName>
        <fullName evidence="6">Ribose 1,5-bisphosphate phosphokinase PhnN</fullName>
        <ecNumber evidence="6">2.7.4.23</ecNumber>
    </recommendedName>
    <alternativeName>
        <fullName evidence="6">Ribose 1,5-bisphosphokinase</fullName>
    </alternativeName>
</protein>
<dbReference type="EMBL" id="CABPSK010000002">
    <property type="protein sequence ID" value="VVE12307.1"/>
    <property type="molecule type" value="Genomic_DNA"/>
</dbReference>
<evidence type="ECO:0000313" key="9">
    <source>
        <dbReference type="Proteomes" id="UP000366945"/>
    </source>
</evidence>
<evidence type="ECO:0000256" key="3">
    <source>
        <dbReference type="ARBA" id="ARBA00022679"/>
    </source>
</evidence>
<feature type="domain" description="Guanylate kinase/L-type calcium channel beta subunit" evidence="7">
    <location>
        <begin position="3"/>
        <end position="189"/>
    </location>
</feature>
<dbReference type="GO" id="GO:0019634">
    <property type="term" value="P:organic phosphonate metabolic process"/>
    <property type="evidence" value="ECO:0007669"/>
    <property type="project" value="UniProtKB-UniRule"/>
</dbReference>
<keyword evidence="3 6" id="KW-0808">Transferase</keyword>
<reference evidence="8 9" key="1">
    <citation type="submission" date="2019-08" db="EMBL/GenBank/DDBJ databases">
        <authorList>
            <person name="Peeters C."/>
        </authorList>
    </citation>
    <scope>NUCLEOTIDE SEQUENCE [LARGE SCALE GENOMIC DNA]</scope>
    <source>
        <strain evidence="8 9">LMG 31114</strain>
    </source>
</reference>
<keyword evidence="4 6" id="KW-0547">Nucleotide-binding</keyword>
<dbReference type="AlphaFoldDB" id="A0A5E4VJ44"/>
<dbReference type="HAMAP" id="MF_00836">
    <property type="entry name" value="PhnN"/>
    <property type="match status" value="1"/>
</dbReference>
<dbReference type="OrthoDB" id="341217at2"/>
<dbReference type="NCBIfam" id="NF007485">
    <property type="entry name" value="PRK10078.1"/>
    <property type="match status" value="1"/>
</dbReference>
<dbReference type="RefSeq" id="WP_150679961.1">
    <property type="nucleotide sequence ID" value="NZ_CABPSK010000002.1"/>
</dbReference>
<comment type="function">
    <text evidence="6">Catalyzes the phosphorylation of ribose 1,5-bisphosphate to 5-phospho-D-ribosyl alpha-1-diphosphate (PRPP).</text>
</comment>